<accession>A0ABN7NZN9</accession>
<evidence type="ECO:0000313" key="1">
    <source>
        <dbReference type="EMBL" id="CAG2059110.1"/>
    </source>
</evidence>
<sequence length="65" mass="7618">MLFVLGCFFPQEARTRDLIRPDENKLIYTRTSRWSLDVFYFAGHHVVVEVIWSGIFGQLPAEVNM</sequence>
<gene>
    <name evidence="1" type="ORF">TPAB3V08_LOCUS6076</name>
</gene>
<protein>
    <submittedName>
        <fullName evidence="1">Uncharacterized protein</fullName>
    </submittedName>
</protein>
<comment type="caution">
    <text evidence="1">The sequence shown here is derived from an EMBL/GenBank/DDBJ whole genome shotgun (WGS) entry which is preliminary data.</text>
</comment>
<name>A0ABN7NZN9_TIMPD</name>
<dbReference type="Proteomes" id="UP001153148">
    <property type="component" value="Unassembled WGS sequence"/>
</dbReference>
<keyword evidence="2" id="KW-1185">Reference proteome</keyword>
<proteinExistence type="predicted"/>
<organism evidence="1 2">
    <name type="scientific">Timema podura</name>
    <name type="common">Walking stick</name>
    <dbReference type="NCBI Taxonomy" id="61482"/>
    <lineage>
        <taxon>Eukaryota</taxon>
        <taxon>Metazoa</taxon>
        <taxon>Ecdysozoa</taxon>
        <taxon>Arthropoda</taxon>
        <taxon>Hexapoda</taxon>
        <taxon>Insecta</taxon>
        <taxon>Pterygota</taxon>
        <taxon>Neoptera</taxon>
        <taxon>Polyneoptera</taxon>
        <taxon>Phasmatodea</taxon>
        <taxon>Timematodea</taxon>
        <taxon>Timematoidea</taxon>
        <taxon>Timematidae</taxon>
        <taxon>Timema</taxon>
    </lineage>
</organism>
<evidence type="ECO:0000313" key="2">
    <source>
        <dbReference type="Proteomes" id="UP001153148"/>
    </source>
</evidence>
<reference evidence="1" key="1">
    <citation type="submission" date="2021-03" db="EMBL/GenBank/DDBJ databases">
        <authorList>
            <person name="Tran Van P."/>
        </authorList>
    </citation>
    <scope>NUCLEOTIDE SEQUENCE</scope>
</reference>
<dbReference type="EMBL" id="CAJPIN010008745">
    <property type="protein sequence ID" value="CAG2059110.1"/>
    <property type="molecule type" value="Genomic_DNA"/>
</dbReference>